<sequence>MRLTDSDIRESESSVFAREMARDVSNKSTRTDVVNEHDFSEISIKADKANTGSRGFANERQRKQGVYELSQVTDEDATIFKSVKQLRENYLAMLEKTSKTLSFTEKKSPSAEKDKTELLLPPPSDYCSSSASGGSDDERDKSCEKTDNVAVKRSTSSDSAVHMSDDDALPFTISSNWGEKREDCSNNDGYTIRSPYSPRGSIDHSSVPSRTIIEAQYVSLPVDRKFSVDYVSDLYPEGQISDSRRQSCFSEKASLL</sequence>
<feature type="compositionally biased region" description="Basic and acidic residues" evidence="1">
    <location>
        <begin position="104"/>
        <end position="117"/>
    </location>
</feature>
<evidence type="ECO:0000313" key="3">
    <source>
        <dbReference type="Proteomes" id="UP001162164"/>
    </source>
</evidence>
<accession>A0ABQ9IYW0</accession>
<gene>
    <name evidence="2" type="ORF">NQ317_011135</name>
</gene>
<dbReference type="EMBL" id="JAPWTJ010001790">
    <property type="protein sequence ID" value="KAJ8969490.1"/>
    <property type="molecule type" value="Genomic_DNA"/>
</dbReference>
<name>A0ABQ9IYW0_9CUCU</name>
<reference evidence="2" key="1">
    <citation type="journal article" date="2023" name="Insect Mol. Biol.">
        <title>Genome sequencing provides insights into the evolution of gene families encoding plant cell wall-degrading enzymes in longhorned beetles.</title>
        <authorList>
            <person name="Shin N.R."/>
            <person name="Okamura Y."/>
            <person name="Kirsch R."/>
            <person name="Pauchet Y."/>
        </authorList>
    </citation>
    <scope>NUCLEOTIDE SEQUENCE</scope>
    <source>
        <strain evidence="2">MMC_N1</strain>
    </source>
</reference>
<feature type="compositionally biased region" description="Basic and acidic residues" evidence="1">
    <location>
        <begin position="136"/>
        <end position="147"/>
    </location>
</feature>
<organism evidence="2 3">
    <name type="scientific">Molorchus minor</name>
    <dbReference type="NCBI Taxonomy" id="1323400"/>
    <lineage>
        <taxon>Eukaryota</taxon>
        <taxon>Metazoa</taxon>
        <taxon>Ecdysozoa</taxon>
        <taxon>Arthropoda</taxon>
        <taxon>Hexapoda</taxon>
        <taxon>Insecta</taxon>
        <taxon>Pterygota</taxon>
        <taxon>Neoptera</taxon>
        <taxon>Endopterygota</taxon>
        <taxon>Coleoptera</taxon>
        <taxon>Polyphaga</taxon>
        <taxon>Cucujiformia</taxon>
        <taxon>Chrysomeloidea</taxon>
        <taxon>Cerambycidae</taxon>
        <taxon>Lamiinae</taxon>
        <taxon>Monochamini</taxon>
        <taxon>Molorchus</taxon>
    </lineage>
</organism>
<evidence type="ECO:0000256" key="1">
    <source>
        <dbReference type="SAM" id="MobiDB-lite"/>
    </source>
</evidence>
<protein>
    <submittedName>
        <fullName evidence="2">Uncharacterized protein</fullName>
    </submittedName>
</protein>
<comment type="caution">
    <text evidence="2">The sequence shown here is derived from an EMBL/GenBank/DDBJ whole genome shotgun (WGS) entry which is preliminary data.</text>
</comment>
<keyword evidence="3" id="KW-1185">Reference proteome</keyword>
<evidence type="ECO:0000313" key="2">
    <source>
        <dbReference type="EMBL" id="KAJ8969490.1"/>
    </source>
</evidence>
<feature type="compositionally biased region" description="Low complexity" evidence="1">
    <location>
        <begin position="125"/>
        <end position="134"/>
    </location>
</feature>
<proteinExistence type="predicted"/>
<feature type="region of interest" description="Disordered" evidence="1">
    <location>
        <begin position="184"/>
        <end position="205"/>
    </location>
</feature>
<feature type="region of interest" description="Disordered" evidence="1">
    <location>
        <begin position="101"/>
        <end position="164"/>
    </location>
</feature>
<dbReference type="Proteomes" id="UP001162164">
    <property type="component" value="Unassembled WGS sequence"/>
</dbReference>